<name>A0A239PTR4_9PROT</name>
<feature type="coiled-coil region" evidence="1">
    <location>
        <begin position="67"/>
        <end position="108"/>
    </location>
</feature>
<evidence type="ECO:0000313" key="2">
    <source>
        <dbReference type="EMBL" id="SNT73312.1"/>
    </source>
</evidence>
<proteinExistence type="predicted"/>
<gene>
    <name evidence="2" type="ORF">SAMN06297382_1710</name>
</gene>
<dbReference type="EMBL" id="FZQA01000003">
    <property type="protein sequence ID" value="SNT73312.1"/>
    <property type="molecule type" value="Genomic_DNA"/>
</dbReference>
<sequence length="129" mass="14277">MNGPGREERTLARLVRVARARLAERGAHLESIKAAKAAAEAGLARLAAADPEAALFDPLLGGAAEKRRALEATRDQLAAEITRARKELDDAQDELAKLERLIEANRRLFARRRETARWGGFGDLRRRRG</sequence>
<dbReference type="AlphaFoldDB" id="A0A239PTR4"/>
<reference evidence="2 3" key="1">
    <citation type="submission" date="2017-07" db="EMBL/GenBank/DDBJ databases">
        <authorList>
            <person name="Sun Z.S."/>
            <person name="Albrecht U."/>
            <person name="Echele G."/>
            <person name="Lee C.C."/>
        </authorList>
    </citation>
    <scope>NUCLEOTIDE SEQUENCE [LARGE SCALE GENOMIC DNA]</scope>
    <source>
        <strain evidence="2 3">CGMCC 1.12710</strain>
    </source>
</reference>
<evidence type="ECO:0008006" key="4">
    <source>
        <dbReference type="Google" id="ProtNLM"/>
    </source>
</evidence>
<keyword evidence="3" id="KW-1185">Reference proteome</keyword>
<organism evidence="2 3">
    <name type="scientific">Amphiplicatus metriothermophilus</name>
    <dbReference type="NCBI Taxonomy" id="1519374"/>
    <lineage>
        <taxon>Bacteria</taxon>
        <taxon>Pseudomonadati</taxon>
        <taxon>Pseudomonadota</taxon>
        <taxon>Alphaproteobacteria</taxon>
        <taxon>Parvularculales</taxon>
        <taxon>Parvularculaceae</taxon>
        <taxon>Amphiplicatus</taxon>
    </lineage>
</organism>
<protein>
    <recommendedName>
        <fullName evidence="4">Flagellar FliJ protein</fullName>
    </recommendedName>
</protein>
<keyword evidence="1" id="KW-0175">Coiled coil</keyword>
<evidence type="ECO:0000256" key="1">
    <source>
        <dbReference type="SAM" id="Coils"/>
    </source>
</evidence>
<evidence type="ECO:0000313" key="3">
    <source>
        <dbReference type="Proteomes" id="UP000198346"/>
    </source>
</evidence>
<dbReference type="Proteomes" id="UP000198346">
    <property type="component" value="Unassembled WGS sequence"/>
</dbReference>
<accession>A0A239PTR4</accession>
<dbReference type="RefSeq" id="WP_089412190.1">
    <property type="nucleotide sequence ID" value="NZ_FZQA01000003.1"/>
</dbReference>